<protein>
    <submittedName>
        <fullName evidence="1">Uncharacterized protein</fullName>
    </submittedName>
</protein>
<accession>Q01RH3</accession>
<reference evidence="1" key="1">
    <citation type="submission" date="2006-10" db="EMBL/GenBank/DDBJ databases">
        <title>Complete sequence of Solibacter usitatus Ellin6076.</title>
        <authorList>
            <consortium name="US DOE Joint Genome Institute"/>
            <person name="Copeland A."/>
            <person name="Lucas S."/>
            <person name="Lapidus A."/>
            <person name="Barry K."/>
            <person name="Detter J.C."/>
            <person name="Glavina del Rio T."/>
            <person name="Hammon N."/>
            <person name="Israni S."/>
            <person name="Dalin E."/>
            <person name="Tice H."/>
            <person name="Pitluck S."/>
            <person name="Thompson L.S."/>
            <person name="Brettin T."/>
            <person name="Bruce D."/>
            <person name="Han C."/>
            <person name="Tapia R."/>
            <person name="Gilna P."/>
            <person name="Schmutz J."/>
            <person name="Larimer F."/>
            <person name="Land M."/>
            <person name="Hauser L."/>
            <person name="Kyrpides N."/>
            <person name="Mikhailova N."/>
            <person name="Janssen P.H."/>
            <person name="Kuske C.R."/>
            <person name="Richardson P."/>
        </authorList>
    </citation>
    <scope>NUCLEOTIDE SEQUENCE</scope>
    <source>
        <strain evidence="1">Ellin6076</strain>
    </source>
</reference>
<gene>
    <name evidence="1" type="ordered locus">Acid_6830</name>
</gene>
<name>Q01RH3_SOLUE</name>
<organism evidence="1">
    <name type="scientific">Solibacter usitatus (strain Ellin6076)</name>
    <dbReference type="NCBI Taxonomy" id="234267"/>
    <lineage>
        <taxon>Bacteria</taxon>
        <taxon>Pseudomonadati</taxon>
        <taxon>Acidobacteriota</taxon>
        <taxon>Terriglobia</taxon>
        <taxon>Bryobacterales</taxon>
        <taxon>Solibacteraceae</taxon>
        <taxon>Candidatus Solibacter</taxon>
    </lineage>
</organism>
<sequence length="94" mass="10533">MPHGKDIANRFLFANEKMVDMGTLEEELQKIYDSEIHVSIGWVWDGGIDMSIGNDDVSGNVQTVAEVLPWLQQAIAKHFPESKYNVERTGGTIL</sequence>
<proteinExistence type="predicted"/>
<dbReference type="AlphaFoldDB" id="Q01RH3"/>
<dbReference type="HOGENOM" id="CLU_2384601_0_0_0"/>
<dbReference type="EMBL" id="CP000473">
    <property type="protein sequence ID" value="ABJ87747.1"/>
    <property type="molecule type" value="Genomic_DNA"/>
</dbReference>
<evidence type="ECO:0000313" key="1">
    <source>
        <dbReference type="EMBL" id="ABJ87747.1"/>
    </source>
</evidence>
<dbReference type="KEGG" id="sus:Acid_6830"/>
<dbReference type="InParanoid" id="Q01RH3"/>